<dbReference type="EMBL" id="ML170159">
    <property type="protein sequence ID" value="TDL27381.1"/>
    <property type="molecule type" value="Genomic_DNA"/>
</dbReference>
<keyword evidence="1" id="KW-0812">Transmembrane</keyword>
<evidence type="ECO:0000313" key="3">
    <source>
        <dbReference type="Proteomes" id="UP000294933"/>
    </source>
</evidence>
<feature type="transmembrane region" description="Helical" evidence="1">
    <location>
        <begin position="12"/>
        <end position="32"/>
    </location>
</feature>
<evidence type="ECO:0000313" key="2">
    <source>
        <dbReference type="EMBL" id="TDL27381.1"/>
    </source>
</evidence>
<evidence type="ECO:0000256" key="1">
    <source>
        <dbReference type="SAM" id="Phobius"/>
    </source>
</evidence>
<proteinExistence type="predicted"/>
<gene>
    <name evidence="2" type="ORF">BD410DRAFT_835661</name>
</gene>
<keyword evidence="1" id="KW-1133">Transmembrane helix</keyword>
<organism evidence="2 3">
    <name type="scientific">Rickenella mellea</name>
    <dbReference type="NCBI Taxonomy" id="50990"/>
    <lineage>
        <taxon>Eukaryota</taxon>
        <taxon>Fungi</taxon>
        <taxon>Dikarya</taxon>
        <taxon>Basidiomycota</taxon>
        <taxon>Agaricomycotina</taxon>
        <taxon>Agaricomycetes</taxon>
        <taxon>Hymenochaetales</taxon>
        <taxon>Rickenellaceae</taxon>
        <taxon>Rickenella</taxon>
    </lineage>
</organism>
<dbReference type="AlphaFoldDB" id="A0A4Y7QJG8"/>
<feature type="transmembrane region" description="Helical" evidence="1">
    <location>
        <begin position="120"/>
        <end position="143"/>
    </location>
</feature>
<reference evidence="2 3" key="1">
    <citation type="submission" date="2018-06" db="EMBL/GenBank/DDBJ databases">
        <title>A transcriptomic atlas of mushroom development highlights an independent origin of complex multicellularity.</title>
        <authorList>
            <consortium name="DOE Joint Genome Institute"/>
            <person name="Krizsan K."/>
            <person name="Almasi E."/>
            <person name="Merenyi Z."/>
            <person name="Sahu N."/>
            <person name="Viragh M."/>
            <person name="Koszo T."/>
            <person name="Mondo S."/>
            <person name="Kiss B."/>
            <person name="Balint B."/>
            <person name="Kues U."/>
            <person name="Barry K."/>
            <person name="Hegedus J.C."/>
            <person name="Henrissat B."/>
            <person name="Johnson J."/>
            <person name="Lipzen A."/>
            <person name="Ohm R."/>
            <person name="Nagy I."/>
            <person name="Pangilinan J."/>
            <person name="Yan J."/>
            <person name="Xiong Y."/>
            <person name="Grigoriev I.V."/>
            <person name="Hibbett D.S."/>
            <person name="Nagy L.G."/>
        </authorList>
    </citation>
    <scope>NUCLEOTIDE SEQUENCE [LARGE SCALE GENOMIC DNA]</scope>
    <source>
        <strain evidence="2 3">SZMC22713</strain>
    </source>
</reference>
<sequence length="305" mass="33587">MQSTFTLTRIVFFCIILFFNLLSFIFVLFNIGTARSASLPVSPGAAFVLFDSSLLFILLTLTYAGERQYVKWTSLVKFECIWTCMTTLLRFADSITVSAIGPATFCSASVSFPLCASSTLTVAASWLCAMSLGAYATTLVVAIKYHQQVRPHILGRSMSSVAWFAEGPPVPAKDAPRLVLSIPLDTLDIKSSDSESALTMPTIPEPCVLPPQEANHRPKWALDISARPGRDHPFLGRKLQSEPSVYSCDRESRVDPVHEASRETLVFANYMTVVREERTSAPSMPNWSVFLRSGSDIHTIPLPSP</sequence>
<dbReference type="STRING" id="50990.A0A4Y7QJG8"/>
<dbReference type="Proteomes" id="UP000294933">
    <property type="component" value="Unassembled WGS sequence"/>
</dbReference>
<feature type="transmembrane region" description="Helical" evidence="1">
    <location>
        <begin position="44"/>
        <end position="64"/>
    </location>
</feature>
<dbReference type="OrthoDB" id="3188789at2759"/>
<feature type="transmembrane region" description="Helical" evidence="1">
    <location>
        <begin position="95"/>
        <end position="114"/>
    </location>
</feature>
<keyword evidence="1" id="KW-0472">Membrane</keyword>
<accession>A0A4Y7QJG8</accession>
<keyword evidence="3" id="KW-1185">Reference proteome</keyword>
<dbReference type="VEuPathDB" id="FungiDB:BD410DRAFT_835661"/>
<protein>
    <submittedName>
        <fullName evidence="2">Uncharacterized protein</fullName>
    </submittedName>
</protein>
<name>A0A4Y7QJG8_9AGAM</name>